<organism evidence="1 2">
    <name type="scientific">Proteiniphilum acetatigenes</name>
    <dbReference type="NCBI Taxonomy" id="294710"/>
    <lineage>
        <taxon>Bacteria</taxon>
        <taxon>Pseudomonadati</taxon>
        <taxon>Bacteroidota</taxon>
        <taxon>Bacteroidia</taxon>
        <taxon>Bacteroidales</taxon>
        <taxon>Dysgonomonadaceae</taxon>
        <taxon>Proteiniphilum</taxon>
    </lineage>
</organism>
<gene>
    <name evidence="1" type="ORF">XD92_1550</name>
</gene>
<feature type="non-terminal residue" evidence="1">
    <location>
        <position position="1"/>
    </location>
</feature>
<protein>
    <submittedName>
        <fullName evidence="1">Uncharacterized protein</fullName>
    </submittedName>
</protein>
<accession>A0A101HFA2</accession>
<evidence type="ECO:0000313" key="2">
    <source>
        <dbReference type="Proteomes" id="UP000053860"/>
    </source>
</evidence>
<dbReference type="AlphaFoldDB" id="A0A101HFA2"/>
<dbReference type="EMBL" id="LGGN01000379">
    <property type="protein sequence ID" value="KUK75508.1"/>
    <property type="molecule type" value="Genomic_DNA"/>
</dbReference>
<proteinExistence type="predicted"/>
<evidence type="ECO:0000313" key="1">
    <source>
        <dbReference type="EMBL" id="KUK75508.1"/>
    </source>
</evidence>
<sequence>TVTGVDFSKLNSGEGLKMKKVNGKNRLIINVQVSLKGTLTIQEATIDPDQLDHVTLIPEMTTTSLQAERFTGMIDPHIDPIRESLSIDLDEDLDFLKEDGVVLDVSNPQILLTVGNTIGIPLNLHVKMYAKNRHGQVIDRSQVEETTLQIKAAEVDGEVTETSFLFSRQGSSRQGYEAVQISDLANLVKVVPDSIILEMTGEADQTVTHHIDLGKALQVTGSYEVMVPLQFNAFRIHYKDTITGLTKDLEDISDKLKNGEWQLKMTAENTVPVELTLDVVPLDVDGNEISGVSATVSETIAAGHGHEAEAVKTPITITLKSQDGKLPLLESLAIEITAENESGSGAVSFNANQSLRLTGMKLITDGGFDLDLNE</sequence>
<name>A0A101HFA2_9BACT</name>
<reference evidence="2" key="1">
    <citation type="journal article" date="2015" name="MBio">
        <title>Genome-Resolved Metagenomic Analysis Reveals Roles for Candidate Phyla and Other Microbial Community Members in Biogeochemical Transformations in Oil Reservoirs.</title>
        <authorList>
            <person name="Hu P."/>
            <person name="Tom L."/>
            <person name="Singh A."/>
            <person name="Thomas B.C."/>
            <person name="Baker B.J."/>
            <person name="Piceno Y.M."/>
            <person name="Andersen G.L."/>
            <person name="Banfield J.F."/>
        </authorList>
    </citation>
    <scope>NUCLEOTIDE SEQUENCE [LARGE SCALE GENOMIC DNA]</scope>
</reference>
<dbReference type="Proteomes" id="UP000053860">
    <property type="component" value="Unassembled WGS sequence"/>
</dbReference>
<comment type="caution">
    <text evidence="1">The sequence shown here is derived from an EMBL/GenBank/DDBJ whole genome shotgun (WGS) entry which is preliminary data.</text>
</comment>